<dbReference type="GO" id="GO:0016887">
    <property type="term" value="F:ATP hydrolysis activity"/>
    <property type="evidence" value="ECO:0007669"/>
    <property type="project" value="InterPro"/>
</dbReference>
<dbReference type="PANTHER" id="PTHR43335">
    <property type="entry name" value="ABC TRANSPORTER, ATP-BINDING PROTEIN"/>
    <property type="match status" value="1"/>
</dbReference>
<dbReference type="Proteomes" id="UP000216925">
    <property type="component" value="Unassembled WGS sequence"/>
</dbReference>
<dbReference type="Gene3D" id="3.40.50.300">
    <property type="entry name" value="P-loop containing nucleotide triphosphate hydrolases"/>
    <property type="match status" value="1"/>
</dbReference>
<dbReference type="PROSITE" id="PS50893">
    <property type="entry name" value="ABC_TRANSPORTER_2"/>
    <property type="match status" value="1"/>
</dbReference>
<feature type="domain" description="ABC transporter" evidence="5">
    <location>
        <begin position="35"/>
        <end position="260"/>
    </location>
</feature>
<dbReference type="AlphaFoldDB" id="A0A256JQM3"/>
<dbReference type="InterPro" id="IPR003593">
    <property type="entry name" value="AAA+_ATPase"/>
</dbReference>
<evidence type="ECO:0000313" key="9">
    <source>
        <dbReference type="Proteomes" id="UP000216925"/>
    </source>
</evidence>
<evidence type="ECO:0000313" key="7">
    <source>
        <dbReference type="EMBL" id="OYR71189.1"/>
    </source>
</evidence>
<accession>A0A256JQM3</accession>
<evidence type="ECO:0000256" key="2">
    <source>
        <dbReference type="ARBA" id="ARBA00022448"/>
    </source>
</evidence>
<evidence type="ECO:0000256" key="3">
    <source>
        <dbReference type="ARBA" id="ARBA00022741"/>
    </source>
</evidence>
<dbReference type="SUPFAM" id="SSF52540">
    <property type="entry name" value="P-loop containing nucleoside triphosphate hydrolases"/>
    <property type="match status" value="1"/>
</dbReference>
<dbReference type="SMART" id="SM00382">
    <property type="entry name" value="AAA"/>
    <property type="match status" value="1"/>
</dbReference>
<comment type="caution">
    <text evidence="7">The sequence shown here is derived from an EMBL/GenBank/DDBJ whole genome shotgun (WGS) entry which is preliminary data.</text>
</comment>
<reference evidence="7" key="2">
    <citation type="submission" date="2017-05" db="EMBL/GenBank/DDBJ databases">
        <authorList>
            <person name="Song R."/>
            <person name="Chenine A.L."/>
            <person name="Ruprecht R.M."/>
        </authorList>
    </citation>
    <scope>NUCLEOTIDE SEQUENCE</scope>
    <source>
        <strain evidence="7">Ec15</strain>
        <strain evidence="6">Ga36</strain>
    </source>
</reference>
<gene>
    <name evidence="7" type="ORF">DJ76_15405</name>
    <name evidence="6" type="ORF">DJ80_15425</name>
</gene>
<proteinExistence type="inferred from homology"/>
<evidence type="ECO:0000313" key="6">
    <source>
        <dbReference type="EMBL" id="OYR60405.1"/>
    </source>
</evidence>
<keyword evidence="2" id="KW-0813">Transport</keyword>
<protein>
    <submittedName>
        <fullName evidence="7">Copper ABC transporter ATP-binding protein</fullName>
    </submittedName>
</protein>
<dbReference type="GO" id="GO:0005524">
    <property type="term" value="F:ATP binding"/>
    <property type="evidence" value="ECO:0007669"/>
    <property type="project" value="UniProtKB-KW"/>
</dbReference>
<evidence type="ECO:0000313" key="8">
    <source>
        <dbReference type="Proteomes" id="UP000215731"/>
    </source>
</evidence>
<dbReference type="CDD" id="cd03230">
    <property type="entry name" value="ABC_DR_subfamily_A"/>
    <property type="match status" value="1"/>
</dbReference>
<dbReference type="InterPro" id="IPR003439">
    <property type="entry name" value="ABC_transporter-like_ATP-bd"/>
</dbReference>
<organism evidence="7 9">
    <name type="scientific">Halorubrum ezzemoulense</name>
    <name type="common">Halorubrum chaoviator</name>
    <dbReference type="NCBI Taxonomy" id="337243"/>
    <lineage>
        <taxon>Archaea</taxon>
        <taxon>Methanobacteriati</taxon>
        <taxon>Methanobacteriota</taxon>
        <taxon>Stenosarchaea group</taxon>
        <taxon>Halobacteria</taxon>
        <taxon>Halobacteriales</taxon>
        <taxon>Haloferacaceae</taxon>
        <taxon>Halorubrum</taxon>
    </lineage>
</organism>
<keyword evidence="3" id="KW-0547">Nucleotide-binding</keyword>
<dbReference type="PANTHER" id="PTHR43335:SF4">
    <property type="entry name" value="ABC TRANSPORTER, ATP-BINDING PROTEIN"/>
    <property type="match status" value="1"/>
</dbReference>
<sequence>MFPRSTVLKTEFEHPTAIVYSHRPFSLMSSSDPAIQVDGLTQRYNDIVAVNDLDLTVEQGEVYGFLGPNGAGKSTTIDTLIGTTRPTSGSVSVLGDDAQAASISIRQAVGLLPGEFGLFERLTGREHVAFAQNCKDVTESPDDLLARVGLADVADQRASGYSTGMGRRLALAMALTGDPDLLVLDEPTRGLDPNGARTVRSIIREEVERGASVFFSSHSMEQVESVCDRVGVLRDGQLVAEGDVEMLRTRLGGHRLALTVESVPDSLPDRLGGLDAISDVQIDGTTLTASLTTASRKAAVIDATEAAGATVTDIETYTPSLEEFFATVTDQDEEMTRNGMSAAAETGGDA</sequence>
<keyword evidence="4 7" id="KW-0067">ATP-binding</keyword>
<dbReference type="EMBL" id="NHOZ01000144">
    <property type="protein sequence ID" value="OYR60405.1"/>
    <property type="molecule type" value="Genomic_DNA"/>
</dbReference>
<evidence type="ECO:0000256" key="4">
    <source>
        <dbReference type="ARBA" id="ARBA00022840"/>
    </source>
</evidence>
<name>A0A256JQM3_HALEZ</name>
<evidence type="ECO:0000259" key="5">
    <source>
        <dbReference type="PROSITE" id="PS50893"/>
    </source>
</evidence>
<reference evidence="8 9" key="1">
    <citation type="journal article" date="2014" name="Front. Microbiol.">
        <title>Population and genomic analysis of the genus Halorubrum.</title>
        <authorList>
            <person name="Fullmer M.S."/>
            <person name="Soucy S.M."/>
            <person name="Swithers K.S."/>
            <person name="Makkay A.M."/>
            <person name="Wheeler R."/>
            <person name="Ventosa A."/>
            <person name="Gogarten J.P."/>
            <person name="Papke R.T."/>
        </authorList>
    </citation>
    <scope>NUCLEOTIDE SEQUENCE [LARGE SCALE GENOMIC DNA]</scope>
    <source>
        <strain evidence="7 9">Ec15</strain>
        <strain evidence="6 8">Ga36</strain>
    </source>
</reference>
<dbReference type="Pfam" id="PF00005">
    <property type="entry name" value="ABC_tran"/>
    <property type="match status" value="1"/>
</dbReference>
<comment type="similarity">
    <text evidence="1">Belongs to the ABC transporter superfamily.</text>
</comment>
<evidence type="ECO:0000256" key="1">
    <source>
        <dbReference type="ARBA" id="ARBA00005417"/>
    </source>
</evidence>
<dbReference type="Proteomes" id="UP000215731">
    <property type="component" value="Unassembled WGS sequence"/>
</dbReference>
<dbReference type="EMBL" id="NHPD01000070">
    <property type="protein sequence ID" value="OYR71189.1"/>
    <property type="molecule type" value="Genomic_DNA"/>
</dbReference>
<dbReference type="InterPro" id="IPR027417">
    <property type="entry name" value="P-loop_NTPase"/>
</dbReference>